<feature type="coiled-coil region" evidence="1">
    <location>
        <begin position="12"/>
        <end position="321"/>
    </location>
</feature>
<dbReference type="EMBL" id="CAJOBP010032726">
    <property type="protein sequence ID" value="CAF4680901.1"/>
    <property type="molecule type" value="Genomic_DNA"/>
</dbReference>
<gene>
    <name evidence="2" type="ORF">UJA718_LOCUS35243</name>
</gene>
<dbReference type="AlphaFoldDB" id="A0A821HAY9"/>
<proteinExistence type="predicted"/>
<accession>A0A821HAY9</accession>
<name>A0A821HAY9_9BILA</name>
<keyword evidence="3" id="KW-1185">Reference proteome</keyword>
<evidence type="ECO:0000313" key="2">
    <source>
        <dbReference type="EMBL" id="CAF4680901.1"/>
    </source>
</evidence>
<organism evidence="2 3">
    <name type="scientific">Rotaria socialis</name>
    <dbReference type="NCBI Taxonomy" id="392032"/>
    <lineage>
        <taxon>Eukaryota</taxon>
        <taxon>Metazoa</taxon>
        <taxon>Spiralia</taxon>
        <taxon>Gnathifera</taxon>
        <taxon>Rotifera</taxon>
        <taxon>Eurotatoria</taxon>
        <taxon>Bdelloidea</taxon>
        <taxon>Philodinida</taxon>
        <taxon>Philodinidae</taxon>
        <taxon>Rotaria</taxon>
    </lineage>
</organism>
<reference evidence="2" key="1">
    <citation type="submission" date="2021-02" db="EMBL/GenBank/DDBJ databases">
        <authorList>
            <person name="Nowell W R."/>
        </authorList>
    </citation>
    <scope>NUCLEOTIDE SEQUENCE</scope>
</reference>
<evidence type="ECO:0000313" key="3">
    <source>
        <dbReference type="Proteomes" id="UP000663873"/>
    </source>
</evidence>
<evidence type="ECO:0000256" key="1">
    <source>
        <dbReference type="SAM" id="Coils"/>
    </source>
</evidence>
<sequence>DENFNTTINTLKQDYERQYEILKVQLTQLENKDQTHNIILNERVGYYEIQIKEHQMKINQHVREIELLQTELTNLREEKLTDEKQWESMVQKFKQDYEILHAELQDRVDRTQSAAINECEVHYISQIKELQIKINQSFVEIEELQSQLTKFEAEKTIIENQCKETINTLEQDHQRQSKELQNEIDELNEREHKAHRDVHQREAEFEQQIKDYENRVERGQLETQRVQIELAKFQEEKSKLSNTVNTLKEEIEKLKAELFERDHRELTSVAQRDYASEIRIKEYQIQSEQDSREIQVLRTELTSLQEEKATQEKQLNDMTIKFEHDYETLKNELHQR</sequence>
<protein>
    <submittedName>
        <fullName evidence="2">Uncharacterized protein</fullName>
    </submittedName>
</protein>
<dbReference type="Proteomes" id="UP000663873">
    <property type="component" value="Unassembled WGS sequence"/>
</dbReference>
<feature type="non-terminal residue" evidence="2">
    <location>
        <position position="336"/>
    </location>
</feature>
<keyword evidence="1" id="KW-0175">Coiled coil</keyword>
<feature type="non-terminal residue" evidence="2">
    <location>
        <position position="1"/>
    </location>
</feature>
<comment type="caution">
    <text evidence="2">The sequence shown here is derived from an EMBL/GenBank/DDBJ whole genome shotgun (WGS) entry which is preliminary data.</text>
</comment>